<evidence type="ECO:0000313" key="4">
    <source>
        <dbReference type="Proteomes" id="UP000463975"/>
    </source>
</evidence>
<sequence>MRSYMIWGTLFIVSLTGCSLPTSGPTRQAVIEAFKQKIINIDENVANQMNMTEHQERLTRERESLARLRSSFRLSSTTIQKGDNILVKIASFTPENVSAPGVDRLLEGFRIKNIGSYIVAEDGKVDLPYIGRLHLAGQSNDRARQTIQNAYMRSALFVRPYVSIEVEGNGSNGIAVTGDVSKPKILAWQPGGIDIARALTLTDTGNKESNHSRDETHAIVEVVRRSEVYKIAYDVALRESIPLSPGDKIIVMRKPSVRTTIAGGGILHNGTYKFQQRPSLMEVIARAGGLNANNADITNIFIFRRNNNNLNVMRVNFRKGTGITTASILPIKDDDVIYAPEARIVPWLRVLNIAFQLALPAAVMK</sequence>
<keyword evidence="4" id="KW-1185">Reference proteome</keyword>
<dbReference type="EMBL" id="CP047652">
    <property type="protein sequence ID" value="QHI95200.1"/>
    <property type="molecule type" value="Genomic_DNA"/>
</dbReference>
<dbReference type="Gene3D" id="3.30.1950.10">
    <property type="entry name" value="wza like domain"/>
    <property type="match status" value="1"/>
</dbReference>
<dbReference type="Proteomes" id="UP000463975">
    <property type="component" value="Chromosome"/>
</dbReference>
<accession>A0A6P1NF57</accession>
<name>A0A6P1NF57_9PROT</name>
<dbReference type="Pfam" id="PF02563">
    <property type="entry name" value="Poly_export"/>
    <property type="match status" value="1"/>
</dbReference>
<evidence type="ECO:0000313" key="3">
    <source>
        <dbReference type="EMBL" id="QHI95200.1"/>
    </source>
</evidence>
<evidence type="ECO:0000259" key="2">
    <source>
        <dbReference type="Pfam" id="PF02563"/>
    </source>
</evidence>
<protein>
    <recommendedName>
        <fullName evidence="2">Polysaccharide export protein N-terminal domain-containing protein</fullName>
    </recommendedName>
</protein>
<dbReference type="PROSITE" id="PS51257">
    <property type="entry name" value="PROKAR_LIPOPROTEIN"/>
    <property type="match status" value="1"/>
</dbReference>
<dbReference type="AlphaFoldDB" id="A0A6P1NF57"/>
<dbReference type="KEGG" id="bomb:GT348_01885"/>
<reference evidence="3 4" key="1">
    <citation type="submission" date="2020-01" db="EMBL/GenBank/DDBJ databases">
        <title>Genome sequencing of strain KACC 21507.</title>
        <authorList>
            <person name="Heo J."/>
            <person name="Kim S.-J."/>
            <person name="Kim J.-S."/>
            <person name="Hong S.-B."/>
            <person name="Kwon S.-W."/>
        </authorList>
    </citation>
    <scope>NUCLEOTIDE SEQUENCE [LARGE SCALE GENOMIC DNA]</scope>
    <source>
        <strain evidence="3 4">KACC 21507</strain>
    </source>
</reference>
<dbReference type="InterPro" id="IPR003715">
    <property type="entry name" value="Poly_export_N"/>
</dbReference>
<dbReference type="PANTHER" id="PTHR33619:SF3">
    <property type="entry name" value="POLYSACCHARIDE EXPORT PROTEIN GFCE-RELATED"/>
    <property type="match status" value="1"/>
</dbReference>
<organism evidence="3 4">
    <name type="scientific">Aristophania vespae</name>
    <dbReference type="NCBI Taxonomy" id="2697033"/>
    <lineage>
        <taxon>Bacteria</taxon>
        <taxon>Pseudomonadati</taxon>
        <taxon>Pseudomonadota</taxon>
        <taxon>Alphaproteobacteria</taxon>
        <taxon>Acetobacterales</taxon>
        <taxon>Acetobacteraceae</taxon>
        <taxon>Aristophania</taxon>
    </lineage>
</organism>
<proteinExistence type="predicted"/>
<keyword evidence="1" id="KW-0732">Signal</keyword>
<evidence type="ECO:0000256" key="1">
    <source>
        <dbReference type="ARBA" id="ARBA00022729"/>
    </source>
</evidence>
<dbReference type="InterPro" id="IPR049712">
    <property type="entry name" value="Poly_export"/>
</dbReference>
<feature type="domain" description="Polysaccharide export protein N-terminal" evidence="2">
    <location>
        <begin position="77"/>
        <end position="166"/>
    </location>
</feature>
<dbReference type="RefSeq" id="WP_160618278.1">
    <property type="nucleotide sequence ID" value="NZ_CP047652.1"/>
</dbReference>
<gene>
    <name evidence="3" type="ORF">GT348_01885</name>
</gene>
<dbReference type="PANTHER" id="PTHR33619">
    <property type="entry name" value="POLYSACCHARIDE EXPORT PROTEIN GFCE-RELATED"/>
    <property type="match status" value="1"/>
</dbReference>
<dbReference type="Gene3D" id="3.10.560.10">
    <property type="entry name" value="Outer membrane lipoprotein wza domain like"/>
    <property type="match status" value="2"/>
</dbReference>
<dbReference type="GO" id="GO:0015159">
    <property type="term" value="F:polysaccharide transmembrane transporter activity"/>
    <property type="evidence" value="ECO:0007669"/>
    <property type="project" value="InterPro"/>
</dbReference>